<evidence type="ECO:0000256" key="46">
    <source>
        <dbReference type="ARBA" id="ARBA00029613"/>
    </source>
</evidence>
<evidence type="ECO:0000259" key="62">
    <source>
        <dbReference type="PROSITE" id="PS51657"/>
    </source>
</evidence>
<dbReference type="GO" id="GO:0020002">
    <property type="term" value="C:host cell plasma membrane"/>
    <property type="evidence" value="ECO:0007669"/>
    <property type="project" value="UniProtKB-SubCell"/>
</dbReference>
<evidence type="ECO:0000256" key="52">
    <source>
        <dbReference type="ARBA" id="ARBA00048163"/>
    </source>
</evidence>
<keyword evidence="15" id="KW-0489">Methyltransferase</keyword>
<dbReference type="GO" id="GO:1990817">
    <property type="term" value="F:poly(A) RNA polymerase activity"/>
    <property type="evidence" value="ECO:0007669"/>
    <property type="project" value="UniProtKB-EC"/>
</dbReference>
<evidence type="ECO:0000256" key="6">
    <source>
        <dbReference type="ARBA" id="ARBA00004350"/>
    </source>
</evidence>
<feature type="domain" description="Macro" evidence="60">
    <location>
        <begin position="1322"/>
        <end position="1490"/>
    </location>
</feature>
<dbReference type="InterPro" id="IPR029063">
    <property type="entry name" value="SAM-dependent_MTases_sf"/>
</dbReference>
<dbReference type="Pfam" id="PF00978">
    <property type="entry name" value="RdRP_2"/>
    <property type="match status" value="1"/>
</dbReference>
<keyword evidence="35" id="KW-0506">mRNA capping</keyword>
<keyword evidence="31" id="KW-1043">Host membrane</keyword>
<evidence type="ECO:0000259" key="63">
    <source>
        <dbReference type="PROSITE" id="PS51743"/>
    </source>
</evidence>
<keyword evidence="33" id="KW-0693">Viral RNA replication</keyword>
<keyword evidence="16" id="KW-0507">mRNA processing</keyword>
<evidence type="ECO:0000256" key="53">
    <source>
        <dbReference type="ARBA" id="ARBA00048482"/>
    </source>
</evidence>
<evidence type="ECO:0000256" key="11">
    <source>
        <dbReference type="ARBA" id="ARBA00022488"/>
    </source>
</evidence>
<dbReference type="PROSITE" id="PS51520">
    <property type="entry name" value="NSP2PRO"/>
    <property type="match status" value="1"/>
</dbReference>
<dbReference type="GO" id="GO:0039523">
    <property type="term" value="P:symbiont-mediated suppression of host mRNA transcription via inhibition of RNA polymerase II activity"/>
    <property type="evidence" value="ECO:0007669"/>
    <property type="project" value="UniProtKB-KW"/>
</dbReference>
<keyword evidence="40" id="KW-1159">RNA suppression of termination</keyword>
<evidence type="ECO:0000256" key="14">
    <source>
        <dbReference type="ARBA" id="ARBA00022581"/>
    </source>
</evidence>
<dbReference type="GO" id="GO:0006351">
    <property type="term" value="P:DNA-templated transcription"/>
    <property type="evidence" value="ECO:0007669"/>
    <property type="project" value="InterPro"/>
</dbReference>
<evidence type="ECO:0000256" key="31">
    <source>
        <dbReference type="ARBA" id="ARBA00022870"/>
    </source>
</evidence>
<keyword evidence="26" id="KW-0347">Helicase</keyword>
<evidence type="ECO:0000256" key="22">
    <source>
        <dbReference type="ARBA" id="ARBA00022731"/>
    </source>
</evidence>
<keyword evidence="39" id="KW-0564">Palmitate</keyword>
<keyword evidence="34" id="KW-1190">Host gene expression shutoff by virus</keyword>
<dbReference type="GO" id="GO:0003723">
    <property type="term" value="F:RNA binding"/>
    <property type="evidence" value="ECO:0007669"/>
    <property type="project" value="UniProtKB-KW"/>
</dbReference>
<evidence type="ECO:0000256" key="33">
    <source>
        <dbReference type="ARBA" id="ARBA00022953"/>
    </source>
</evidence>
<dbReference type="InterPro" id="IPR027417">
    <property type="entry name" value="P-loop_NTPase"/>
</dbReference>
<keyword evidence="27" id="KW-0788">Thiol protease</keyword>
<dbReference type="InterPro" id="IPR044936">
    <property type="entry name" value="Alphavirus_nsp2pro_sf"/>
</dbReference>
<evidence type="ECO:0000256" key="27">
    <source>
        <dbReference type="ARBA" id="ARBA00022807"/>
    </source>
</evidence>
<evidence type="ECO:0000256" key="15">
    <source>
        <dbReference type="ARBA" id="ARBA00022603"/>
    </source>
</evidence>
<keyword evidence="43" id="KW-0511">Multifunctional enzyme</keyword>
<dbReference type="PROSITE" id="PS51743">
    <property type="entry name" value="ALPHAVIRUS_MT"/>
    <property type="match status" value="1"/>
</dbReference>
<dbReference type="RefSeq" id="YP_008888544.1">
    <property type="nucleotide sequence ID" value="NC_016959.1"/>
</dbReference>
<evidence type="ECO:0000256" key="4">
    <source>
        <dbReference type="ARBA" id="ARBA00004112"/>
    </source>
</evidence>
<dbReference type="PROSITE" id="PS50507">
    <property type="entry name" value="RDRP_SSRNA_POS"/>
    <property type="match status" value="1"/>
</dbReference>
<comment type="cofactor">
    <cofactor evidence="1">
        <name>Mn(2+)</name>
        <dbReference type="ChEBI" id="CHEBI:29035"/>
    </cofactor>
</comment>
<comment type="catalytic activity">
    <reaction evidence="54">
        <text>RNA(n) + ATP = RNA(n)-3'-adenine ribonucleotide + diphosphate</text>
        <dbReference type="Rhea" id="RHEA:11332"/>
        <dbReference type="Rhea" id="RHEA-COMP:14527"/>
        <dbReference type="Rhea" id="RHEA-COMP:17347"/>
        <dbReference type="ChEBI" id="CHEBI:30616"/>
        <dbReference type="ChEBI" id="CHEBI:33019"/>
        <dbReference type="ChEBI" id="CHEBI:140395"/>
        <dbReference type="ChEBI" id="CHEBI:173115"/>
        <dbReference type="EC" id="2.7.7.19"/>
    </reaction>
</comment>
<keyword evidence="21" id="KW-0479">Metal-binding</keyword>
<evidence type="ECO:0000256" key="58">
    <source>
        <dbReference type="SAM" id="MobiDB-lite"/>
    </source>
</evidence>
<dbReference type="GO" id="GO:0005525">
    <property type="term" value="F:GTP binding"/>
    <property type="evidence" value="ECO:0007669"/>
    <property type="project" value="UniProtKB-KW"/>
</dbReference>
<dbReference type="CDD" id="cd21557">
    <property type="entry name" value="Macro_X_Nsp3-like"/>
    <property type="match status" value="1"/>
</dbReference>
<keyword evidence="22" id="KW-1191">Eukaryotic host transcription shutoff by virus</keyword>
<dbReference type="Gene3D" id="3.90.70.110">
    <property type="entry name" value="Alphavirus nsP2 protease domain"/>
    <property type="match status" value="1"/>
</dbReference>
<dbReference type="GO" id="GO:0003968">
    <property type="term" value="F:RNA-directed RNA polymerase activity"/>
    <property type="evidence" value="ECO:0007669"/>
    <property type="project" value="UniProtKB-KW"/>
</dbReference>
<evidence type="ECO:0000256" key="7">
    <source>
        <dbReference type="ARBA" id="ARBA00004490"/>
    </source>
</evidence>
<comment type="catalytic activity">
    <reaction evidence="49">
        <text>a ribonucleoside 5'-triphosphate + H2O = a ribonucleoside 5'-diphosphate + phosphate + H(+)</text>
        <dbReference type="Rhea" id="RHEA:23680"/>
        <dbReference type="ChEBI" id="CHEBI:15377"/>
        <dbReference type="ChEBI" id="CHEBI:15378"/>
        <dbReference type="ChEBI" id="CHEBI:43474"/>
        <dbReference type="ChEBI" id="CHEBI:57930"/>
        <dbReference type="ChEBI" id="CHEBI:61557"/>
        <dbReference type="EC" id="3.6.1.15"/>
    </reaction>
</comment>
<comment type="catalytic activity">
    <reaction evidence="50">
        <text>a 5'-end triphospho-ribonucleoside in mRNA + H2O = a 5'-end diphospho-ribonucleoside in mRNA + phosphate + H(+)</text>
        <dbReference type="Rhea" id="RHEA:67004"/>
        <dbReference type="Rhea" id="RHEA-COMP:17164"/>
        <dbReference type="Rhea" id="RHEA-COMP:17165"/>
        <dbReference type="ChEBI" id="CHEBI:15377"/>
        <dbReference type="ChEBI" id="CHEBI:15378"/>
        <dbReference type="ChEBI" id="CHEBI:43474"/>
        <dbReference type="ChEBI" id="CHEBI:167616"/>
        <dbReference type="ChEBI" id="CHEBI:167618"/>
        <dbReference type="EC" id="3.6.1.74"/>
    </reaction>
    <physiologicalReaction direction="left-to-right" evidence="50">
        <dbReference type="Rhea" id="RHEA:67005"/>
    </physiologicalReaction>
</comment>
<dbReference type="GeneID" id="17860680"/>
<keyword evidence="44" id="KW-0449">Lipoprotein</keyword>
<feature type="domain" description="(+)RNA virus helicase C-terminal" evidence="62">
    <location>
        <begin position="693"/>
        <end position="994"/>
    </location>
</feature>
<evidence type="ECO:0000256" key="39">
    <source>
        <dbReference type="ARBA" id="ARBA00023139"/>
    </source>
</evidence>
<feature type="domain" description="Peptidase C9" evidence="61">
    <location>
        <begin position="1007"/>
        <end position="1329"/>
    </location>
</feature>
<keyword evidence="20" id="KW-0548">Nucleotidyltransferase</keyword>
<dbReference type="PANTHER" id="PTHR11106">
    <property type="entry name" value="GANGLIOSIDE INDUCED DIFFERENTIATION ASSOCIATED PROTEIN 2-RELATED"/>
    <property type="match status" value="1"/>
</dbReference>
<evidence type="ECO:0000256" key="5">
    <source>
        <dbReference type="ARBA" id="ARBA00004147"/>
    </source>
</evidence>
<dbReference type="Pfam" id="PF01443">
    <property type="entry name" value="Viral_helicase1"/>
    <property type="match status" value="1"/>
</dbReference>
<keyword evidence="37" id="KW-0342">GTP-binding</keyword>
<dbReference type="GO" id="GO:0006508">
    <property type="term" value="P:proteolysis"/>
    <property type="evidence" value="ECO:0007669"/>
    <property type="project" value="UniProtKB-KW"/>
</dbReference>
<comment type="catalytic activity">
    <reaction evidence="55">
        <text>N(7)-methyl-GTP + L-histidyl-[protein] = N(tele)-(N(7)-methylguanosine 5'-phospho)-L-histidyl-[protein] + diphosphate</text>
        <dbReference type="Rhea" id="RHEA:54792"/>
        <dbReference type="Rhea" id="RHEA-COMP:9745"/>
        <dbReference type="Rhea" id="RHEA-COMP:13995"/>
        <dbReference type="ChEBI" id="CHEBI:29979"/>
        <dbReference type="ChEBI" id="CHEBI:33019"/>
        <dbReference type="ChEBI" id="CHEBI:87133"/>
        <dbReference type="ChEBI" id="CHEBI:138334"/>
    </reaction>
    <physiologicalReaction direction="left-to-right" evidence="55">
        <dbReference type="Rhea" id="RHEA:54793"/>
    </physiologicalReaction>
</comment>
<dbReference type="InterPro" id="IPR047311">
    <property type="entry name" value="Togaviridae_RdRp"/>
</dbReference>
<keyword evidence="25" id="KW-0378">Hydrolase</keyword>
<dbReference type="SUPFAM" id="SSF56672">
    <property type="entry name" value="DNA/RNA polymerases"/>
    <property type="match status" value="1"/>
</dbReference>
<organism evidence="64">
    <name type="scientific">Ndumu virus</name>
    <dbReference type="NCBI Taxonomy" id="59302"/>
    <lineage>
        <taxon>Viruses</taxon>
        <taxon>Riboviria</taxon>
        <taxon>Orthornavirae</taxon>
        <taxon>Kitrinoviricota</taxon>
        <taxon>Alsuviricetes</taxon>
        <taxon>Martellivirales</taxon>
        <taxon>Togaviridae</taxon>
        <taxon>Alphavirus</taxon>
        <taxon>Alphavirus ndumu</taxon>
    </lineage>
</organism>
<keyword evidence="14" id="KW-0945">Host-virus interaction</keyword>
<keyword evidence="32" id="KW-0694">RNA-binding</keyword>
<comment type="cofactor">
    <cofactor evidence="2">
        <name>Mg(2+)</name>
        <dbReference type="ChEBI" id="CHEBI:18420"/>
    </cofactor>
</comment>
<dbReference type="GO" id="GO:0008174">
    <property type="term" value="F:mRNA methyltransferase activity"/>
    <property type="evidence" value="ECO:0007669"/>
    <property type="project" value="UniProtKB-UniRule"/>
</dbReference>
<evidence type="ECO:0000256" key="32">
    <source>
        <dbReference type="ARBA" id="ARBA00022884"/>
    </source>
</evidence>
<evidence type="ECO:0000259" key="61">
    <source>
        <dbReference type="PROSITE" id="PS51520"/>
    </source>
</evidence>
<name>A0A7U1BK04_9VIRU</name>
<dbReference type="Pfam" id="PF20896">
    <property type="entry name" value="ToMV_Hel_N"/>
    <property type="match status" value="1"/>
</dbReference>
<evidence type="ECO:0000256" key="36">
    <source>
        <dbReference type="ARBA" id="ARBA00023103"/>
    </source>
</evidence>
<dbReference type="GO" id="GO:0042025">
    <property type="term" value="C:host cell nucleus"/>
    <property type="evidence" value="ECO:0007669"/>
    <property type="project" value="UniProtKB-SubCell"/>
</dbReference>
<dbReference type="GO" id="GO:0044176">
    <property type="term" value="C:host cell filopodium"/>
    <property type="evidence" value="ECO:0007669"/>
    <property type="project" value="UniProtKB-SubCell"/>
</dbReference>
<evidence type="ECO:0000256" key="28">
    <source>
        <dbReference type="ARBA" id="ARBA00022833"/>
    </source>
</evidence>
<evidence type="ECO:0000256" key="17">
    <source>
        <dbReference type="ARBA" id="ARBA00022670"/>
    </source>
</evidence>
<evidence type="ECO:0000256" key="42">
    <source>
        <dbReference type="ARBA" id="ARBA00023247"/>
    </source>
</evidence>
<keyword evidence="19" id="KW-0949">S-adenosyl-L-methionine</keyword>
<comment type="catalytic activity">
    <reaction evidence="52">
        <text>5-O-(ADP-D-ribosyl)-L-glutamyl-[protein] + H2O = L-glutamyl-[protein] + ADP-D-ribose + H(+)</text>
        <dbReference type="Rhea" id="RHEA:58248"/>
        <dbReference type="Rhea" id="RHEA-COMP:10208"/>
        <dbReference type="Rhea" id="RHEA-COMP:15089"/>
        <dbReference type="ChEBI" id="CHEBI:15377"/>
        <dbReference type="ChEBI" id="CHEBI:15378"/>
        <dbReference type="ChEBI" id="CHEBI:29973"/>
        <dbReference type="ChEBI" id="CHEBI:57967"/>
        <dbReference type="ChEBI" id="CHEBI:142540"/>
    </reaction>
    <physiologicalReaction direction="left-to-right" evidence="52">
        <dbReference type="Rhea" id="RHEA:58249"/>
    </physiologicalReaction>
</comment>
<feature type="domain" description="Alphavirus-like MT" evidence="63">
    <location>
        <begin position="30"/>
        <end position="261"/>
    </location>
</feature>
<dbReference type="InterPro" id="IPR048891">
    <property type="entry name" value="nsP3_ZBD"/>
</dbReference>
<evidence type="ECO:0000256" key="30">
    <source>
        <dbReference type="ARBA" id="ARBA00022843"/>
    </source>
</evidence>
<evidence type="ECO:0000256" key="25">
    <source>
        <dbReference type="ARBA" id="ARBA00022801"/>
    </source>
</evidence>
<comment type="catalytic activity">
    <reaction evidence="47">
        <text>ADP-alpha-D-ribose 1''-phosphate + H2O = ADP-D-ribose + phosphate</text>
        <dbReference type="Rhea" id="RHEA:25029"/>
        <dbReference type="ChEBI" id="CHEBI:15377"/>
        <dbReference type="ChEBI" id="CHEBI:43474"/>
        <dbReference type="ChEBI" id="CHEBI:57967"/>
        <dbReference type="ChEBI" id="CHEBI:58753"/>
        <dbReference type="EC" id="3.1.3.84"/>
    </reaction>
    <physiologicalReaction direction="left-to-right" evidence="47">
        <dbReference type="Rhea" id="RHEA:25030"/>
    </physiologicalReaction>
</comment>
<comment type="subunit">
    <text evidence="48">Interacts with RNA-directed RNA polymerase nsP4. Interacts with mRNA-capping enzyme nsP1. Interacts with KPNA1/karyopherin-alpha1; this interaction probably allows the active transport of protease nsP2 into the host nucleus.</text>
</comment>
<dbReference type="GO" id="GO:0044162">
    <property type="term" value="C:host cell cytoplasmic vesicle membrane"/>
    <property type="evidence" value="ECO:0007669"/>
    <property type="project" value="UniProtKB-SubCell"/>
</dbReference>
<accession>A0A7U1BK04</accession>
<reference evidence="64" key="1">
    <citation type="submission" date="2020-02" db="EMBL/GenBank/DDBJ databases">
        <title>Alphaviruses from SRC VB 'Vector' collection.</title>
        <authorList>
            <person name="Mikryukova T.P."/>
            <person name="Ternovoy V.A."/>
            <person name="Protopopova E.V."/>
            <person name="Konovalova S.N."/>
            <person name="Shvalov A.N."/>
            <person name="Loktev V.B."/>
        </authorList>
    </citation>
    <scope>NUCLEOTIDE SEQUENCE</scope>
    <source>
        <strain evidence="64">Sa Ar2204</strain>
    </source>
</reference>
<evidence type="ECO:0000256" key="37">
    <source>
        <dbReference type="ARBA" id="ARBA00023134"/>
    </source>
</evidence>
<comment type="function">
    <text evidence="3">Inactive precursor of the viral replicase, which is activated by cleavages carried out by the viral protease nsP2.</text>
</comment>
<keyword evidence="38" id="KW-0472">Membrane</keyword>
<evidence type="ECO:0000256" key="38">
    <source>
        <dbReference type="ARBA" id="ARBA00023136"/>
    </source>
</evidence>
<evidence type="ECO:0000256" key="1">
    <source>
        <dbReference type="ARBA" id="ARBA00001936"/>
    </source>
</evidence>
<evidence type="ECO:0000256" key="48">
    <source>
        <dbReference type="ARBA" id="ARBA00046744"/>
    </source>
</evidence>
<evidence type="ECO:0000259" key="59">
    <source>
        <dbReference type="PROSITE" id="PS50507"/>
    </source>
</evidence>
<dbReference type="SMART" id="SM00506">
    <property type="entry name" value="A1pp"/>
    <property type="match status" value="1"/>
</dbReference>
<dbReference type="InterPro" id="IPR007094">
    <property type="entry name" value="RNA-dir_pol_PSvirus"/>
</dbReference>
<dbReference type="PANTHER" id="PTHR11106:SF27">
    <property type="entry name" value="MACRO DOMAIN-CONTAINING PROTEIN"/>
    <property type="match status" value="1"/>
</dbReference>
<evidence type="ECO:0000256" key="56">
    <source>
        <dbReference type="ARBA" id="ARBA00049329"/>
    </source>
</evidence>
<keyword evidence="18" id="KW-0808">Transferase</keyword>
<dbReference type="GO" id="GO:0032259">
    <property type="term" value="P:methylation"/>
    <property type="evidence" value="ECO:0007669"/>
    <property type="project" value="UniProtKB-KW"/>
</dbReference>
<keyword evidence="23" id="KW-0547">Nucleotide-binding</keyword>
<comment type="catalytic activity">
    <reaction evidence="53">
        <text>4-O-(ADP-D-ribosyl)-L-aspartyl-[protein] + H2O = L-aspartyl-[protein] + ADP-D-ribose + H(+)</text>
        <dbReference type="Rhea" id="RHEA:54428"/>
        <dbReference type="Rhea" id="RHEA-COMP:9867"/>
        <dbReference type="Rhea" id="RHEA-COMP:13832"/>
        <dbReference type="ChEBI" id="CHEBI:15377"/>
        <dbReference type="ChEBI" id="CHEBI:15378"/>
        <dbReference type="ChEBI" id="CHEBI:29961"/>
        <dbReference type="ChEBI" id="CHEBI:57967"/>
        <dbReference type="ChEBI" id="CHEBI:138102"/>
    </reaction>
    <physiologicalReaction direction="left-to-right" evidence="53">
        <dbReference type="Rhea" id="RHEA:54429"/>
    </physiologicalReaction>
</comment>
<evidence type="ECO:0000256" key="51">
    <source>
        <dbReference type="ARBA" id="ARBA00047984"/>
    </source>
</evidence>
<evidence type="ECO:0000256" key="18">
    <source>
        <dbReference type="ARBA" id="ARBA00022679"/>
    </source>
</evidence>
<dbReference type="KEGG" id="vg:17860680"/>
<dbReference type="InterPro" id="IPR043502">
    <property type="entry name" value="DNA/RNA_pol_sf"/>
</dbReference>
<evidence type="ECO:0000256" key="50">
    <source>
        <dbReference type="ARBA" id="ARBA00047740"/>
    </source>
</evidence>
<dbReference type="InterPro" id="IPR043472">
    <property type="entry name" value="Macro_dom-like"/>
</dbReference>
<protein>
    <recommendedName>
        <fullName evidence="9">Polyprotein P1234</fullName>
    </recommendedName>
    <alternativeName>
        <fullName evidence="46">Non-structural polyprotein</fullName>
    </alternativeName>
</protein>
<evidence type="ECO:0000256" key="23">
    <source>
        <dbReference type="ARBA" id="ARBA00022741"/>
    </source>
</evidence>
<keyword evidence="17 57" id="KW-0645">Protease</keyword>
<dbReference type="GO" id="GO:0006370">
    <property type="term" value="P:7-methylguanosine mRNA capping"/>
    <property type="evidence" value="ECO:0007669"/>
    <property type="project" value="UniProtKB-KW"/>
</dbReference>
<evidence type="ECO:0000256" key="3">
    <source>
        <dbReference type="ARBA" id="ARBA00002589"/>
    </source>
</evidence>
<evidence type="ECO:0000256" key="10">
    <source>
        <dbReference type="ARBA" id="ARBA00022484"/>
    </source>
</evidence>
<dbReference type="SUPFAM" id="SSF52949">
    <property type="entry name" value="Macro domain-like"/>
    <property type="match status" value="1"/>
</dbReference>
<dbReference type="CDD" id="cd23250">
    <property type="entry name" value="Togaviridae_RdRp"/>
    <property type="match status" value="1"/>
</dbReference>
<dbReference type="FunFam" id="3.40.220.10:FF:000015">
    <property type="entry name" value="Polyprotein P1234"/>
    <property type="match status" value="1"/>
</dbReference>
<dbReference type="PROSITE" id="PS51657">
    <property type="entry name" value="PSRV_HELICASE"/>
    <property type="match status" value="1"/>
</dbReference>
<dbReference type="InterPro" id="IPR049329">
    <property type="entry name" value="ToMV_Hel_N"/>
</dbReference>
<evidence type="ECO:0000256" key="54">
    <source>
        <dbReference type="ARBA" id="ARBA00048830"/>
    </source>
</evidence>
<feature type="active site" description="For cysteine protease nsP2 activity" evidence="57">
    <location>
        <position position="1086"/>
    </location>
</feature>
<dbReference type="InterPro" id="IPR002588">
    <property type="entry name" value="Alphavirus-like_MT_dom"/>
</dbReference>
<feature type="region of interest" description="Disordered" evidence="58">
    <location>
        <begin position="488"/>
        <end position="511"/>
    </location>
</feature>
<keyword evidence="36" id="KW-1104">Inhibition of host RNA polymerase II by virus</keyword>
<dbReference type="InterPro" id="IPR027351">
    <property type="entry name" value="(+)RNA_virus_helicase_core_dom"/>
</dbReference>
<dbReference type="InterPro" id="IPR002620">
    <property type="entry name" value="Alphavirus_nsp2pro"/>
</dbReference>
<dbReference type="Pfam" id="PF01660">
    <property type="entry name" value="Vmethyltransf"/>
    <property type="match status" value="1"/>
</dbReference>
<keyword evidence="24" id="KW-1034">Host cell projection</keyword>
<evidence type="ECO:0000256" key="47">
    <source>
        <dbReference type="ARBA" id="ARBA00034446"/>
    </source>
</evidence>
<sequence length="2433" mass="271882">MAKPTVHVDIEADSPFVKTLQKSFPQFEVVAEQVTPNDHANARAFSHLASKLIELEVDKKATILDIGSAPARRMYSEHTYHCVCPMKTAEDPDRIMGYARKLKEKCLEITDRNLAAKLKDLKDVMARPDEESPSFCLHTDSTCRTCGDVAVYQDVYAVHAPTSIYHQAVKGVRTVYWIGFDTTPFMFPTLAGSYPSYATNWADETVLQARNIGLCANGLTEGGRKGLSILRKKALRPSGKILFSVGSTLYTENREMLRSWHLPSVFHLKGKKSFTARCDTIVSCEGYVVKKISLCPGLYGRPSGYAVTYHSEGFLISKVTDTIRGERVSFPVCTYVPATLCDQMTGILATEVSPDDAQKLLVGLNQRIVVNGRTQRNTNTMKNYLLPVVALAFSKWAKEYRADLEDEKLLGVRERELTCCCMWTFKIRKSHTMYKKPETQTIVKVVSEYSSFLFKSPWTEGLSIGLCTKIKLMLDNVKPRKTVTITESDVKEAQDRQQEAHEEREAELDREALPALQPTAPPVEQIQVDFEDLERAGAGVVETPRRAVRVTAQAGDTMIGEYLLVSPQTVLRSAKLECVHELAEQVKIMTHSGRSGRYPVEGYDGRVLLPAGTALEIPDFQALSESATMVYNEREFVNRKLKHIALHGASLNTDEENYDHVDAEAVDHEYVFDVDKGMCVKRDQTSGLVLVGDLTNPPYHEFAYEGLRIRPSAVHKVPIIGVFGVPGSGKSAIIKSLVNTRDLVTSGKKENCTEIVNDVKKQRNMTIIAKTVDSILLNGCRSRPETLYVDEAFACHAGTLLALISIVKPSKKVVLCGDPKQCGFFNMMQLKVNYNHDICTQVFHKSISRRCTQPITAIVSTLHYGGKMRTTNPCTRPVEIDITGKTKPQKGDLILTCFRGWVKQLEIDYRGHEVMTAAASQGLTRKGVYAVRQKVNMNPLYAEKSEHVNVLLTRTEDRLVWKTSSGDPWISVLTNVPPGNFSATIEEWEAEHNAIVSVLEGAHAPIDVFACKSRVCWAKALQPVLDTAGIQMTADQWSELLPPFKEDQAYSPEVALNAISTRFYGYDLDSGLFSADTVSLRYTENHWDNEPGGKKYGFDHAVARRLEQRHPYLKNKWKLNQQLLVAEGVAQPVSTTCNVVPVNRRLPHPLVLQHEVLQGKPVEDFLMQFVAQDVAVVAPRRVSMPLRKVTWVSDIKYDGDIRCHLDVGLPAVMGMYDLVAVLEDTTYRGHHYLQCEDHALKMHMLAGDAVKHLRPGGTLVVKCYGYADRFSEMVVCALGRKFRRVRACRPPCVNSNTEMYLVFTHFDNRNRPFTLKTLNETYAQHLPRAGAAPAYRVRRADIANCTEEVVVNAANSRGVIGEGVCGAIGRKWPAAFKGSATPVGTAKLTKSPRPVIHAVGPNFHQVTELEGEQQLRAAYQAVADLVNKENYTSVAIPLLSTGIYAAGKDRLMQSLNHLFTAMDNTDADVTIYCRDKKWERTIADAIRQRETPEALSLTVDEPLDVVRVHPLSSLVGRPGYSKETGKLHSYLEGTKFHQTSMDMAEIYTMFPKVEDANEQICMYVMGETMDQIRQKCPVEDQDSSSPVATVPCLCRLAMTAERVQRLRAVSTKQFAVCSSFPLPKYRIQGVQKVQCGQVLLFSSGTVNHVSPRKYTVVAPRSDSVSVCSVRTPSDACSQASVTFDIICDTPPAARRSMARQTLDEDIESITDTPIIHAPIVESVTEVEVHAPPPEHVIPVSAPRRQTPVPRPRTIFRGRAPEFCPSSALLFGDFAEGEVEHILQRPIAKPRVRITFGDFTAEESEAIRLRSFALPQWLGRAGAYIFSTDVGPGHLQQKSVRQNDSTETILNEVKPDKFYPPRYDEAAEEKLRVRHQLVPSAANRSRYQSRKVENMKAVTINRLLSGLHKYLDSEEHEPTYRVTYPRPQYSATVVEELSSACTAVAACNAVLTENYPTVTSYQITDEYDAYLDMVDGSESCLDRANFNPSKLRSFPKKHAYHDPQIRSAVPSAFQNNLQNVLAAATKRNCNVTQMRELPVLDSAVFNVECFKKFACNNEYWEEFKQKPIRITTENVTQYVTKLKGPKAAALFAKTHNLIPLQEVPMDRFTMDMKRDVKVTPGTKHTEERPKVQVIQAAEPLATAYMCGIHRELVRRLNAVLLPNIHTLFDMSAEDFDAIVAEHFHNGDKVLETDIASFDKSQDDSLALTALMILEDLGVDDRLLDLIEIAFGEITSIHLPTGTKFKFGAMMKSGMFLTLFVNTLLNVVIASRVLESKLTGSRCAAFIGDDNIVHGVVSDKLMAERCATWMNMEVKIIDAVIGEKHPYFCGGFILQDAVTGTACRVSDPLKRLFKLGKPLPADDEQDEDRRRALRDEVMRWFRVGLRSEVCAAVYSRYGVQGLDVALMAMATLSKTRKHFDMIRGPVRVLYGGPKL</sequence>
<dbReference type="InterPro" id="IPR002589">
    <property type="entry name" value="Macro_dom"/>
</dbReference>
<evidence type="ECO:0000256" key="44">
    <source>
        <dbReference type="ARBA" id="ARBA00023288"/>
    </source>
</evidence>
<dbReference type="SUPFAM" id="SSF52540">
    <property type="entry name" value="P-loop containing nucleoside triphosphate hydrolases"/>
    <property type="match status" value="1"/>
</dbReference>
<dbReference type="PROSITE" id="PS51154">
    <property type="entry name" value="MACRO"/>
    <property type="match status" value="1"/>
</dbReference>
<dbReference type="GO" id="GO:0016556">
    <property type="term" value="P:mRNA modification"/>
    <property type="evidence" value="ECO:0007669"/>
    <property type="project" value="InterPro"/>
</dbReference>
<evidence type="ECO:0000256" key="16">
    <source>
        <dbReference type="ARBA" id="ARBA00022664"/>
    </source>
</evidence>
<dbReference type="GO" id="GO:0003724">
    <property type="term" value="F:RNA helicase activity"/>
    <property type="evidence" value="ECO:0007669"/>
    <property type="project" value="UniProtKB-EC"/>
</dbReference>
<evidence type="ECO:0000256" key="41">
    <source>
        <dbReference type="ARBA" id="ARBA00023200"/>
    </source>
</evidence>
<evidence type="ECO:0000256" key="24">
    <source>
        <dbReference type="ARBA" id="ARBA00022791"/>
    </source>
</evidence>
<evidence type="ECO:0000256" key="13">
    <source>
        <dbReference type="ARBA" id="ARBA00022562"/>
    </source>
</evidence>
<evidence type="ECO:0000256" key="57">
    <source>
        <dbReference type="PROSITE-ProRule" id="PRU00853"/>
    </source>
</evidence>
<keyword evidence="28" id="KW-0862">Zinc</keyword>
<keyword evidence="13" id="KW-1048">Host nucleus</keyword>
<dbReference type="InterPro" id="IPR001788">
    <property type="entry name" value="RNA-dep_RNA_pol_alsuvir"/>
</dbReference>
<dbReference type="InterPro" id="IPR044371">
    <property type="entry name" value="Macro_X_NSP3-like"/>
</dbReference>
<evidence type="ECO:0000256" key="29">
    <source>
        <dbReference type="ARBA" id="ARBA00022840"/>
    </source>
</evidence>
<keyword evidence="29" id="KW-0067">ATP-binding</keyword>
<dbReference type="EMBL" id="MT121985">
    <property type="protein sequence ID" value="QQZ00847.1"/>
    <property type="molecule type" value="Genomic_RNA"/>
</dbReference>
<dbReference type="GO" id="GO:0039657">
    <property type="term" value="P:symbiont-mediated suppression of host gene expression"/>
    <property type="evidence" value="ECO:0007669"/>
    <property type="project" value="UniProtKB-KW"/>
</dbReference>
<keyword evidence="30" id="KW-0832">Ubl conjugation</keyword>
<dbReference type="Gene3D" id="3.40.50.300">
    <property type="entry name" value="P-loop containing nucleotide triphosphate hydrolases"/>
    <property type="match status" value="2"/>
</dbReference>
<keyword evidence="42" id="KW-1262">Eukaryotic host gene expression shutoff by virus</keyword>
<evidence type="ECO:0000313" key="64">
    <source>
        <dbReference type="EMBL" id="QQZ00847.1"/>
    </source>
</evidence>
<dbReference type="Gene3D" id="3.40.50.150">
    <property type="entry name" value="Vaccinia Virus protein VP39"/>
    <property type="match status" value="1"/>
</dbReference>
<evidence type="ECO:0000259" key="60">
    <source>
        <dbReference type="PROSITE" id="PS51154"/>
    </source>
</evidence>
<evidence type="ECO:0000256" key="43">
    <source>
        <dbReference type="ARBA" id="ARBA00023268"/>
    </source>
</evidence>
<proteinExistence type="predicted"/>
<evidence type="ECO:0000256" key="35">
    <source>
        <dbReference type="ARBA" id="ARBA00023042"/>
    </source>
</evidence>
<evidence type="ECO:0000256" key="34">
    <source>
        <dbReference type="ARBA" id="ARBA00022995"/>
    </source>
</evidence>
<evidence type="ECO:0000256" key="21">
    <source>
        <dbReference type="ARBA" id="ARBA00022723"/>
    </source>
</evidence>
<feature type="active site" description="For cysteine protease nsP2 activity" evidence="57">
    <location>
        <position position="1016"/>
    </location>
</feature>
<dbReference type="GO" id="GO:0017111">
    <property type="term" value="F:ribonucleoside triphosphate phosphatase activity"/>
    <property type="evidence" value="ECO:0007669"/>
    <property type="project" value="UniProtKB-EC"/>
</dbReference>
<evidence type="ECO:0000256" key="8">
    <source>
        <dbReference type="ARBA" id="ARBA00004615"/>
    </source>
</evidence>
<dbReference type="GO" id="GO:0008234">
    <property type="term" value="F:cysteine-type peptidase activity"/>
    <property type="evidence" value="ECO:0007669"/>
    <property type="project" value="UniProtKB-KW"/>
</dbReference>
<evidence type="ECO:0000256" key="19">
    <source>
        <dbReference type="ARBA" id="ARBA00022691"/>
    </source>
</evidence>
<evidence type="ECO:0000256" key="40">
    <source>
        <dbReference type="ARBA" id="ARBA00023151"/>
    </source>
</evidence>
<evidence type="ECO:0000256" key="12">
    <source>
        <dbReference type="ARBA" id="ARBA00022511"/>
    </source>
</evidence>
<keyword evidence="41" id="KW-1035">Host cytoplasm</keyword>
<dbReference type="FunFam" id="3.40.50.300:FF:001415">
    <property type="entry name" value="Polyprotein P1234"/>
    <property type="match status" value="1"/>
</dbReference>
<keyword evidence="10" id="KW-0696">RNA-directed RNA polymerase</keyword>
<comment type="catalytic activity">
    <reaction evidence="45">
        <text>GTP + S-adenosyl-L-methionine = N(7)-methyl-GTP + S-adenosyl-L-homocysteine</text>
        <dbReference type="Rhea" id="RHEA:46948"/>
        <dbReference type="ChEBI" id="CHEBI:37565"/>
        <dbReference type="ChEBI" id="CHEBI:57856"/>
        <dbReference type="ChEBI" id="CHEBI:59789"/>
        <dbReference type="ChEBI" id="CHEBI:87133"/>
    </reaction>
</comment>
<keyword evidence="12" id="KW-1032">Host cell membrane</keyword>
<evidence type="ECO:0000256" key="9">
    <source>
        <dbReference type="ARBA" id="ARBA00015868"/>
    </source>
</evidence>
<evidence type="ECO:0000256" key="55">
    <source>
        <dbReference type="ARBA" id="ARBA00048986"/>
    </source>
</evidence>
<feature type="domain" description="RdRp catalytic" evidence="59">
    <location>
        <begin position="2186"/>
        <end position="2301"/>
    </location>
</feature>
<dbReference type="GO" id="GO:0046872">
    <property type="term" value="F:metal ion binding"/>
    <property type="evidence" value="ECO:0007669"/>
    <property type="project" value="UniProtKB-KW"/>
</dbReference>
<comment type="catalytic activity">
    <reaction evidence="56">
        <text>N(tele)-(N(7)-methylguanosine 5'-phospho)-L-histidyl-[protein] + a 5'-end diphospho-(purine-ribonucleoside) in mRNA + H(+) = a 5'-end (N(7)-methyl 5'-triphosphoguanosine)-(purine-ribonucleoside) in mRNA + L-histidyl-[protein]</text>
        <dbReference type="Rhea" id="RHEA:54800"/>
        <dbReference type="Rhea" id="RHEA-COMP:9745"/>
        <dbReference type="Rhea" id="RHEA-COMP:12925"/>
        <dbReference type="Rhea" id="RHEA-COMP:13929"/>
        <dbReference type="Rhea" id="RHEA-COMP:13995"/>
        <dbReference type="ChEBI" id="CHEBI:15378"/>
        <dbReference type="ChEBI" id="CHEBI:29979"/>
        <dbReference type="ChEBI" id="CHEBI:133968"/>
        <dbReference type="ChEBI" id="CHEBI:138276"/>
        <dbReference type="ChEBI" id="CHEBI:138334"/>
    </reaction>
</comment>
<dbReference type="Pfam" id="PF01661">
    <property type="entry name" value="Macro"/>
    <property type="match status" value="1"/>
</dbReference>
<evidence type="ECO:0000256" key="2">
    <source>
        <dbReference type="ARBA" id="ARBA00001946"/>
    </source>
</evidence>
<dbReference type="Gene3D" id="3.40.220.10">
    <property type="entry name" value="Leucine Aminopeptidase, subunit E, domain 1"/>
    <property type="match status" value="1"/>
</dbReference>
<dbReference type="GO" id="GO:0039694">
    <property type="term" value="P:viral RNA genome replication"/>
    <property type="evidence" value="ECO:0007669"/>
    <property type="project" value="InterPro"/>
</dbReference>
<evidence type="ECO:0000256" key="45">
    <source>
        <dbReference type="ARBA" id="ARBA00023718"/>
    </source>
</evidence>
<comment type="catalytic activity">
    <reaction evidence="51">
        <text>ATP + H2O = ADP + phosphate + H(+)</text>
        <dbReference type="Rhea" id="RHEA:13065"/>
        <dbReference type="ChEBI" id="CHEBI:15377"/>
        <dbReference type="ChEBI" id="CHEBI:15378"/>
        <dbReference type="ChEBI" id="CHEBI:30616"/>
        <dbReference type="ChEBI" id="CHEBI:43474"/>
        <dbReference type="ChEBI" id="CHEBI:456216"/>
        <dbReference type="EC" id="3.6.4.13"/>
    </reaction>
</comment>
<comment type="subcellular location">
    <subcellularLocation>
        <location evidence="4">Host cell membrane</location>
        <topology evidence="4">Lipid-anchor</topology>
        <orientation evidence="4">Cytoplasmic side</orientation>
    </subcellularLocation>
    <subcellularLocation>
        <location evidence="7">Host cell projection</location>
        <location evidence="7">Host filopodium</location>
    </subcellularLocation>
    <subcellularLocation>
        <location evidence="8">Host cytoplasmic vesicle membrane</location>
        <topology evidence="8">Lipid-anchor</topology>
    </subcellularLocation>
    <subcellularLocation>
        <location evidence="6">Host cytoplasmic vesicle membrane</location>
        <topology evidence="6">Peripheral membrane protein</topology>
    </subcellularLocation>
    <subcellularLocation>
        <location evidence="5">Host nucleus</location>
    </subcellularLocation>
</comment>
<evidence type="ECO:0000256" key="20">
    <source>
        <dbReference type="ARBA" id="ARBA00022695"/>
    </source>
</evidence>
<dbReference type="GO" id="GO:0005524">
    <property type="term" value="F:ATP binding"/>
    <property type="evidence" value="ECO:0007669"/>
    <property type="project" value="UniProtKB-KW"/>
</dbReference>
<evidence type="ECO:0000256" key="49">
    <source>
        <dbReference type="ARBA" id="ARBA00047631"/>
    </source>
</evidence>
<dbReference type="SUPFAM" id="SSF53335">
    <property type="entry name" value="S-adenosyl-L-methionine-dependent methyltransferases"/>
    <property type="match status" value="1"/>
</dbReference>
<dbReference type="Pfam" id="PF20852">
    <property type="entry name" value="nsP3_ZBD"/>
    <property type="match status" value="1"/>
</dbReference>
<feature type="region of interest" description="Disordered" evidence="58">
    <location>
        <begin position="1734"/>
        <end position="1756"/>
    </location>
</feature>
<keyword evidence="11" id="KW-1036">Host cytoplasmic vesicle</keyword>
<dbReference type="Pfam" id="PF01707">
    <property type="entry name" value="Peptidase_C9"/>
    <property type="match status" value="1"/>
</dbReference>
<dbReference type="GO" id="GO:0140818">
    <property type="term" value="F:mRNA 5'-triphosphate monophosphatase activity"/>
    <property type="evidence" value="ECO:0007669"/>
    <property type="project" value="UniProtKB-EC"/>
</dbReference>
<evidence type="ECO:0000256" key="26">
    <source>
        <dbReference type="ARBA" id="ARBA00022806"/>
    </source>
</evidence>